<dbReference type="EMBL" id="BAAARV010000034">
    <property type="protein sequence ID" value="GAA2355810.1"/>
    <property type="molecule type" value="Genomic_DNA"/>
</dbReference>
<evidence type="ECO:0000313" key="3">
    <source>
        <dbReference type="Proteomes" id="UP001501444"/>
    </source>
</evidence>
<name>A0ABN3GMG2_9ACTN</name>
<organism evidence="2 3">
    <name type="scientific">Dactylosporangium salmoneum</name>
    <dbReference type="NCBI Taxonomy" id="53361"/>
    <lineage>
        <taxon>Bacteria</taxon>
        <taxon>Bacillati</taxon>
        <taxon>Actinomycetota</taxon>
        <taxon>Actinomycetes</taxon>
        <taxon>Micromonosporales</taxon>
        <taxon>Micromonosporaceae</taxon>
        <taxon>Dactylosporangium</taxon>
    </lineage>
</organism>
<dbReference type="RefSeq" id="WP_344614764.1">
    <property type="nucleotide sequence ID" value="NZ_BAAARV010000034.1"/>
</dbReference>
<evidence type="ECO:0000313" key="2">
    <source>
        <dbReference type="EMBL" id="GAA2355810.1"/>
    </source>
</evidence>
<reference evidence="2 3" key="1">
    <citation type="journal article" date="2019" name="Int. J. Syst. Evol. Microbiol.">
        <title>The Global Catalogue of Microorganisms (GCM) 10K type strain sequencing project: providing services to taxonomists for standard genome sequencing and annotation.</title>
        <authorList>
            <consortium name="The Broad Institute Genomics Platform"/>
            <consortium name="The Broad Institute Genome Sequencing Center for Infectious Disease"/>
            <person name="Wu L."/>
            <person name="Ma J."/>
        </authorList>
    </citation>
    <scope>NUCLEOTIDE SEQUENCE [LARGE SCALE GENOMIC DNA]</scope>
    <source>
        <strain evidence="2 3">JCM 3272</strain>
    </source>
</reference>
<feature type="region of interest" description="Disordered" evidence="1">
    <location>
        <begin position="1"/>
        <end position="21"/>
    </location>
</feature>
<sequence>MDSAVFSKDAREQQVSVEPEDASEDLFWLPVEVGPAGPLADKRFIL</sequence>
<proteinExistence type="predicted"/>
<keyword evidence="3" id="KW-1185">Reference proteome</keyword>
<dbReference type="Proteomes" id="UP001501444">
    <property type="component" value="Unassembled WGS sequence"/>
</dbReference>
<accession>A0ABN3GMG2</accession>
<comment type="caution">
    <text evidence="2">The sequence shown here is derived from an EMBL/GenBank/DDBJ whole genome shotgun (WGS) entry which is preliminary data.</text>
</comment>
<protein>
    <submittedName>
        <fullName evidence="2">Uncharacterized protein</fullName>
    </submittedName>
</protein>
<evidence type="ECO:0000256" key="1">
    <source>
        <dbReference type="SAM" id="MobiDB-lite"/>
    </source>
</evidence>
<gene>
    <name evidence="2" type="ORF">GCM10010170_048480</name>
</gene>